<evidence type="ECO:0008006" key="3">
    <source>
        <dbReference type="Google" id="ProtNLM"/>
    </source>
</evidence>
<proteinExistence type="predicted"/>
<organism evidence="1 2">
    <name type="scientific">Spirosoma endbachense</name>
    <dbReference type="NCBI Taxonomy" id="2666025"/>
    <lineage>
        <taxon>Bacteria</taxon>
        <taxon>Pseudomonadati</taxon>
        <taxon>Bacteroidota</taxon>
        <taxon>Cytophagia</taxon>
        <taxon>Cytophagales</taxon>
        <taxon>Cytophagaceae</taxon>
        <taxon>Spirosoma</taxon>
    </lineage>
</organism>
<dbReference type="RefSeq" id="WP_162384458.1">
    <property type="nucleotide sequence ID" value="NZ_CP045997.1"/>
</dbReference>
<dbReference type="Proteomes" id="UP000464577">
    <property type="component" value="Chromosome"/>
</dbReference>
<dbReference type="AlphaFoldDB" id="A0A6P1VQP9"/>
<reference evidence="1 2" key="1">
    <citation type="submission" date="2019-11" db="EMBL/GenBank/DDBJ databases">
        <title>Spirosoma endbachense sp. nov., isolated from a natural salt meadow.</title>
        <authorList>
            <person name="Rojas J."/>
            <person name="Ambika Manirajan B."/>
            <person name="Ratering S."/>
            <person name="Suarez C."/>
            <person name="Geissler-Plaum R."/>
            <person name="Schnell S."/>
        </authorList>
    </citation>
    <scope>NUCLEOTIDE SEQUENCE [LARGE SCALE GENOMIC DNA]</scope>
    <source>
        <strain evidence="1 2">I-24</strain>
    </source>
</reference>
<keyword evidence="2" id="KW-1185">Reference proteome</keyword>
<sequence length="68" mass="7101">MKKQISMASFSGSVLNRAQLREIKGGMIAVSCTCSGGASWSGIVYSNSDLAFFNKVYCGGANKGTCNP</sequence>
<evidence type="ECO:0000313" key="1">
    <source>
        <dbReference type="EMBL" id="QHV94037.1"/>
    </source>
</evidence>
<gene>
    <name evidence="1" type="ORF">GJR95_02900</name>
</gene>
<dbReference type="KEGG" id="senf:GJR95_02900"/>
<dbReference type="EMBL" id="CP045997">
    <property type="protein sequence ID" value="QHV94037.1"/>
    <property type="molecule type" value="Genomic_DNA"/>
</dbReference>
<evidence type="ECO:0000313" key="2">
    <source>
        <dbReference type="Proteomes" id="UP000464577"/>
    </source>
</evidence>
<name>A0A6P1VQP9_9BACT</name>
<protein>
    <recommendedName>
        <fullName evidence="3">Bacteriocin</fullName>
    </recommendedName>
</protein>
<accession>A0A6P1VQP9</accession>